<sequence length="90" mass="10305">MHSSGTNPNEELIDQQEIGAPSLVTRARDNNKKKLGRSRTTTRKHKYGYIAFCDYLYAYSNTEQRRMSCKCESSARQSAVHCTLSRVMNI</sequence>
<gene>
    <name evidence="2" type="ORF">TSAR_002061</name>
</gene>
<feature type="region of interest" description="Disordered" evidence="1">
    <location>
        <begin position="1"/>
        <end position="40"/>
    </location>
</feature>
<evidence type="ECO:0000256" key="1">
    <source>
        <dbReference type="SAM" id="MobiDB-lite"/>
    </source>
</evidence>
<accession>A0A232F1R1</accession>
<proteinExistence type="predicted"/>
<evidence type="ECO:0000313" key="3">
    <source>
        <dbReference type="Proteomes" id="UP000215335"/>
    </source>
</evidence>
<dbReference type="Proteomes" id="UP000215335">
    <property type="component" value="Unassembled WGS sequence"/>
</dbReference>
<name>A0A232F1R1_9HYME</name>
<comment type="caution">
    <text evidence="2">The sequence shown here is derived from an EMBL/GenBank/DDBJ whole genome shotgun (WGS) entry which is preliminary data.</text>
</comment>
<evidence type="ECO:0000313" key="2">
    <source>
        <dbReference type="EMBL" id="OXU24378.1"/>
    </source>
</evidence>
<protein>
    <submittedName>
        <fullName evidence="2">Uncharacterized protein</fullName>
    </submittedName>
</protein>
<keyword evidence="3" id="KW-1185">Reference proteome</keyword>
<dbReference type="EMBL" id="NNAY01001319">
    <property type="protein sequence ID" value="OXU24378.1"/>
    <property type="molecule type" value="Genomic_DNA"/>
</dbReference>
<organism evidence="2 3">
    <name type="scientific">Trichomalopsis sarcophagae</name>
    <dbReference type="NCBI Taxonomy" id="543379"/>
    <lineage>
        <taxon>Eukaryota</taxon>
        <taxon>Metazoa</taxon>
        <taxon>Ecdysozoa</taxon>
        <taxon>Arthropoda</taxon>
        <taxon>Hexapoda</taxon>
        <taxon>Insecta</taxon>
        <taxon>Pterygota</taxon>
        <taxon>Neoptera</taxon>
        <taxon>Endopterygota</taxon>
        <taxon>Hymenoptera</taxon>
        <taxon>Apocrita</taxon>
        <taxon>Proctotrupomorpha</taxon>
        <taxon>Chalcidoidea</taxon>
        <taxon>Pteromalidae</taxon>
        <taxon>Pteromalinae</taxon>
        <taxon>Trichomalopsis</taxon>
    </lineage>
</organism>
<dbReference type="AlphaFoldDB" id="A0A232F1R1"/>
<reference evidence="2 3" key="1">
    <citation type="journal article" date="2017" name="Curr. Biol.">
        <title>The Evolution of Venom by Co-option of Single-Copy Genes.</title>
        <authorList>
            <person name="Martinson E.O."/>
            <person name="Mrinalini"/>
            <person name="Kelkar Y.D."/>
            <person name="Chang C.H."/>
            <person name="Werren J.H."/>
        </authorList>
    </citation>
    <scope>NUCLEOTIDE SEQUENCE [LARGE SCALE GENOMIC DNA]</scope>
    <source>
        <strain evidence="2 3">Alberta</strain>
        <tissue evidence="2">Whole body</tissue>
    </source>
</reference>